<evidence type="ECO:0008006" key="4">
    <source>
        <dbReference type="Google" id="ProtNLM"/>
    </source>
</evidence>
<feature type="signal peptide" evidence="1">
    <location>
        <begin position="1"/>
        <end position="28"/>
    </location>
</feature>
<keyword evidence="1" id="KW-0732">Signal</keyword>
<dbReference type="Proteomes" id="UP001499909">
    <property type="component" value="Unassembled WGS sequence"/>
</dbReference>
<feature type="chain" id="PRO_5047243241" description="T9SS type A sorting domain-containing protein" evidence="1">
    <location>
        <begin position="29"/>
        <end position="740"/>
    </location>
</feature>
<evidence type="ECO:0000313" key="3">
    <source>
        <dbReference type="Proteomes" id="UP001499909"/>
    </source>
</evidence>
<proteinExistence type="predicted"/>
<evidence type="ECO:0000313" key="2">
    <source>
        <dbReference type="EMBL" id="GAA3919067.1"/>
    </source>
</evidence>
<comment type="caution">
    <text evidence="2">The sequence shown here is derived from an EMBL/GenBank/DDBJ whole genome shotgun (WGS) entry which is preliminary data.</text>
</comment>
<dbReference type="RefSeq" id="WP_345108771.1">
    <property type="nucleotide sequence ID" value="NZ_BAABDH010000003.1"/>
</dbReference>
<evidence type="ECO:0000256" key="1">
    <source>
        <dbReference type="SAM" id="SignalP"/>
    </source>
</evidence>
<organism evidence="2 3">
    <name type="scientific">Hymenobacter algoricola</name>
    <dbReference type="NCBI Taxonomy" id="486267"/>
    <lineage>
        <taxon>Bacteria</taxon>
        <taxon>Pseudomonadati</taxon>
        <taxon>Bacteroidota</taxon>
        <taxon>Cytophagia</taxon>
        <taxon>Cytophagales</taxon>
        <taxon>Hymenobacteraceae</taxon>
        <taxon>Hymenobacter</taxon>
    </lineage>
</organism>
<protein>
    <recommendedName>
        <fullName evidence="4">T9SS type A sorting domain-containing protein</fullName>
    </recommendedName>
</protein>
<accession>A0ABP7MBB0</accession>
<keyword evidence="3" id="KW-1185">Reference proteome</keyword>
<sequence length="740" mass="78818">MKLHYYSRIVRTTLFLVLLGLSQQLAHATSAPIYSNTGASDASKVVQNCVTELFITTCYGSVTRPELATDASLETAATINVPLSLGLNSIGLRMDLSRRADAFYRAGVVVSRAGRLLDLLNLNVAGVMVVRTYQKVGGGSQFQEEMLVSAEVAKIILGGNGDRIRVEFMTKKPFDQVEIVAGSLVGLGYQLNVHYAYGIDANLVTTATGVLTRFDTPVAGTDYSTTVVENGITVCINNEVSNPERATDQTLTNHATFRTMANISCPTTLRTRLEAPAPAGYYAGFVIGSQGLLDVSALAGLRVTTYKNGVAQESAAGRQLLRLTVLPNGQQQISFATSKEFDSVELTRTSLLSVLDNLSVFYGFGLEPRVFADQMPVLSNFADATNKADVYSNGLLCVLCASVQNPERAADSNISVTDYAEIRTGLLGAVTSTALRMSLNGPGLAGNTAGVILNQGSGLLNTQLLGAIRIKTYGGVDGNQLLETASGANLISQGLLVDGRVELSFLTTQNFSRVELEVDNTLSLLDRTRVYYAFAEDRPTGFPSIITAPAPLPVELIAFQAKAVGAAVSVTWATASEKDNRHFTIERAAGTDAVFRAIGKVAGAGSSAQQRSYQFTDEQAADQGVSVLYYRLRQVDTDGKESVSPVAAVRMKSPELAQMAVYPNPANGTDPVQVRLPGEPGLGARLQVYGVRGEQLSSQPATAQLVVLPTAGLRSGLYYLVLTDAAGRRMATQRLAVATR</sequence>
<dbReference type="EMBL" id="BAABDH010000003">
    <property type="protein sequence ID" value="GAA3919067.1"/>
    <property type="molecule type" value="Genomic_DNA"/>
</dbReference>
<reference evidence="3" key="1">
    <citation type="journal article" date="2019" name="Int. J. Syst. Evol. Microbiol.">
        <title>The Global Catalogue of Microorganisms (GCM) 10K type strain sequencing project: providing services to taxonomists for standard genome sequencing and annotation.</title>
        <authorList>
            <consortium name="The Broad Institute Genomics Platform"/>
            <consortium name="The Broad Institute Genome Sequencing Center for Infectious Disease"/>
            <person name="Wu L."/>
            <person name="Ma J."/>
        </authorList>
    </citation>
    <scope>NUCLEOTIDE SEQUENCE [LARGE SCALE GENOMIC DNA]</scope>
    <source>
        <strain evidence="3">JCM 17214</strain>
    </source>
</reference>
<name>A0ABP7MBB0_9BACT</name>
<gene>
    <name evidence="2" type="ORF">GCM10022406_02000</name>
</gene>